<evidence type="ECO:0000256" key="1">
    <source>
        <dbReference type="ARBA" id="ARBA00004123"/>
    </source>
</evidence>
<name>A0ABY8EW43_MALFU</name>
<dbReference type="InterPro" id="IPR029525">
    <property type="entry name" value="INO80C/Ies6"/>
</dbReference>
<evidence type="ECO:0000256" key="5">
    <source>
        <dbReference type="SAM" id="MobiDB-lite"/>
    </source>
</evidence>
<dbReference type="Proteomes" id="UP000818624">
    <property type="component" value="Chromosome 6"/>
</dbReference>
<feature type="region of interest" description="Disordered" evidence="5">
    <location>
        <begin position="52"/>
        <end position="93"/>
    </location>
</feature>
<comment type="subcellular location">
    <subcellularLocation>
        <location evidence="1">Nucleus</location>
    </subcellularLocation>
</comment>
<gene>
    <name evidence="7" type="primary">IES6</name>
    <name evidence="7" type="ORF">GLX27_004480</name>
</gene>
<dbReference type="EMBL" id="CP046239">
    <property type="protein sequence ID" value="WFD49795.1"/>
    <property type="molecule type" value="Genomic_DNA"/>
</dbReference>
<evidence type="ECO:0000256" key="3">
    <source>
        <dbReference type="ARBA" id="ARBA00023163"/>
    </source>
</evidence>
<keyword evidence="2" id="KW-0805">Transcription regulation</keyword>
<organism evidence="7 8">
    <name type="scientific">Malassezia furfur</name>
    <name type="common">Pityriasis versicolor infection agent</name>
    <name type="synonym">Pityrosporum furfur</name>
    <dbReference type="NCBI Taxonomy" id="55194"/>
    <lineage>
        <taxon>Eukaryota</taxon>
        <taxon>Fungi</taxon>
        <taxon>Dikarya</taxon>
        <taxon>Basidiomycota</taxon>
        <taxon>Ustilaginomycotina</taxon>
        <taxon>Malasseziomycetes</taxon>
        <taxon>Malasseziales</taxon>
        <taxon>Malasseziaceae</taxon>
        <taxon>Malassezia</taxon>
    </lineage>
</organism>
<evidence type="ECO:0000256" key="2">
    <source>
        <dbReference type="ARBA" id="ARBA00023015"/>
    </source>
</evidence>
<protein>
    <submittedName>
        <fullName evidence="7">Chromatin-remodeling complex subunit ies6</fullName>
    </submittedName>
</protein>
<proteinExistence type="predicted"/>
<evidence type="ECO:0000313" key="7">
    <source>
        <dbReference type="EMBL" id="WFD49795.1"/>
    </source>
</evidence>
<keyword evidence="3" id="KW-0804">Transcription</keyword>
<evidence type="ECO:0000259" key="6">
    <source>
        <dbReference type="SMART" id="SM00993"/>
    </source>
</evidence>
<dbReference type="PANTHER" id="PTHR31200">
    <property type="entry name" value="INO80 COMPLEX SUBUNIT C"/>
    <property type="match status" value="1"/>
</dbReference>
<keyword evidence="8" id="KW-1185">Reference proteome</keyword>
<feature type="domain" description="Vps72/YL1 C-terminal" evidence="6">
    <location>
        <begin position="114"/>
        <end position="143"/>
    </location>
</feature>
<evidence type="ECO:0000313" key="8">
    <source>
        <dbReference type="Proteomes" id="UP000818624"/>
    </source>
</evidence>
<dbReference type="Pfam" id="PF08265">
    <property type="entry name" value="YL1_C"/>
    <property type="match status" value="1"/>
</dbReference>
<keyword evidence="4" id="KW-0539">Nucleus</keyword>
<accession>A0ABY8EW43</accession>
<dbReference type="SMART" id="SM00993">
    <property type="entry name" value="YL1_C"/>
    <property type="match status" value="1"/>
</dbReference>
<dbReference type="InterPro" id="IPR013272">
    <property type="entry name" value="Vps72/YL1_C"/>
</dbReference>
<evidence type="ECO:0000256" key="4">
    <source>
        <dbReference type="ARBA" id="ARBA00023242"/>
    </source>
</evidence>
<reference evidence="7 8" key="1">
    <citation type="journal article" date="2020" name="Elife">
        <title>Loss of centromere function drives karyotype evolution in closely related Malassezia species.</title>
        <authorList>
            <person name="Sankaranarayanan S.R."/>
            <person name="Ianiri G."/>
            <person name="Coelho M.A."/>
            <person name="Reza M.H."/>
            <person name="Thimmappa B.C."/>
            <person name="Ganguly P."/>
            <person name="Vadnala R.N."/>
            <person name="Sun S."/>
            <person name="Siddharthan R."/>
            <person name="Tellgren-Roth C."/>
            <person name="Dawson T.L."/>
            <person name="Heitman J."/>
            <person name="Sanyal K."/>
        </authorList>
    </citation>
    <scope>NUCLEOTIDE SEQUENCE [LARGE SCALE GENOMIC DNA]</scope>
    <source>
        <strain evidence="7">CBS14141</strain>
    </source>
</reference>
<dbReference type="PANTHER" id="PTHR31200:SF1">
    <property type="entry name" value="INO80 COMPLEX SUBUNIT C"/>
    <property type="match status" value="1"/>
</dbReference>
<sequence>MATSDAAPTSEELSVFNAPRPFKAAAFVERTSGSTKRNKTLKQILNMERDAQLQRLGVDKKRKEAKRRRTTEEAAAEPEAAATPVSPMDDGAERRMVPTYTSVEAPPSLLPAKRYCDITGLQAPYTDPKTRLRYHSAEIYDIVKGFAPGVDNAYLALRGSASQLM</sequence>
<feature type="compositionally biased region" description="Basic and acidic residues" evidence="5">
    <location>
        <begin position="52"/>
        <end position="62"/>
    </location>
</feature>